<proteinExistence type="inferred from homology"/>
<comment type="caution">
    <text evidence="11">The sequence shown here is derived from an EMBL/GenBank/DDBJ whole genome shotgun (WGS) entry which is preliminary data.</text>
</comment>
<feature type="domain" description="VOC" evidence="10">
    <location>
        <begin position="40"/>
        <end position="168"/>
    </location>
</feature>
<evidence type="ECO:0000256" key="6">
    <source>
        <dbReference type="ARBA" id="ARBA00053742"/>
    </source>
</evidence>
<dbReference type="PROSITE" id="PS51819">
    <property type="entry name" value="VOC"/>
    <property type="match status" value="1"/>
</dbReference>
<gene>
    <name evidence="11" type="ORF">LOD99_14361</name>
</gene>
<reference evidence="11 12" key="1">
    <citation type="journal article" date="2023" name="BMC Biol.">
        <title>The compact genome of the sponge Oopsacas minuta (Hexactinellida) is lacking key metazoan core genes.</title>
        <authorList>
            <person name="Santini S."/>
            <person name="Schenkelaars Q."/>
            <person name="Jourda C."/>
            <person name="Duchesne M."/>
            <person name="Belahbib H."/>
            <person name="Rocher C."/>
            <person name="Selva M."/>
            <person name="Riesgo A."/>
            <person name="Vervoort M."/>
            <person name="Leys S.P."/>
            <person name="Kodjabachian L."/>
            <person name="Le Bivic A."/>
            <person name="Borchiellini C."/>
            <person name="Claverie J.M."/>
            <person name="Renard E."/>
        </authorList>
    </citation>
    <scope>NUCLEOTIDE SEQUENCE [LARGE SCALE GENOMIC DNA]</scope>
    <source>
        <strain evidence="11">SPO-2</strain>
    </source>
</reference>
<dbReference type="GO" id="GO:0046491">
    <property type="term" value="P:L-methylmalonyl-CoA metabolic process"/>
    <property type="evidence" value="ECO:0007669"/>
    <property type="project" value="TreeGrafter"/>
</dbReference>
<dbReference type="PANTHER" id="PTHR43048:SF3">
    <property type="entry name" value="METHYLMALONYL-COA EPIMERASE, MITOCHONDRIAL"/>
    <property type="match status" value="1"/>
</dbReference>
<dbReference type="EC" id="5.1.99.1" evidence="7"/>
<dbReference type="PANTHER" id="PTHR43048">
    <property type="entry name" value="METHYLMALONYL-COA EPIMERASE"/>
    <property type="match status" value="1"/>
</dbReference>
<dbReference type="SUPFAM" id="SSF54593">
    <property type="entry name" value="Glyoxalase/Bleomycin resistance protein/Dihydroxybiphenyl dioxygenase"/>
    <property type="match status" value="1"/>
</dbReference>
<comment type="similarity">
    <text evidence="1">Belongs to the methylmalonyl-CoA epimerase family.</text>
</comment>
<evidence type="ECO:0000256" key="2">
    <source>
        <dbReference type="ARBA" id="ARBA00022723"/>
    </source>
</evidence>
<dbReference type="InterPro" id="IPR029068">
    <property type="entry name" value="Glyas_Bleomycin-R_OHBP_Dase"/>
</dbReference>
<dbReference type="GO" id="GO:0005739">
    <property type="term" value="C:mitochondrion"/>
    <property type="evidence" value="ECO:0007669"/>
    <property type="project" value="TreeGrafter"/>
</dbReference>
<dbReference type="Pfam" id="PF13669">
    <property type="entry name" value="Glyoxalase_4"/>
    <property type="match status" value="1"/>
</dbReference>
<dbReference type="AlphaFoldDB" id="A0AAV7KGM1"/>
<dbReference type="GO" id="GO:0046872">
    <property type="term" value="F:metal ion binding"/>
    <property type="evidence" value="ECO:0007669"/>
    <property type="project" value="UniProtKB-KW"/>
</dbReference>
<dbReference type="InterPro" id="IPR017515">
    <property type="entry name" value="MeMalonyl-CoA_epimerase"/>
</dbReference>
<evidence type="ECO:0000259" key="10">
    <source>
        <dbReference type="PROSITE" id="PS51819"/>
    </source>
</evidence>
<comment type="function">
    <text evidence="6">Methylmalonyl-CoA epimerase involved in propionyl-CoA metabolism.</text>
</comment>
<dbReference type="InterPro" id="IPR037523">
    <property type="entry name" value="VOC_core"/>
</dbReference>
<evidence type="ECO:0000256" key="3">
    <source>
        <dbReference type="ARBA" id="ARBA00023235"/>
    </source>
</evidence>
<evidence type="ECO:0000313" key="12">
    <source>
        <dbReference type="Proteomes" id="UP001165289"/>
    </source>
</evidence>
<name>A0AAV7KGM1_9METZ</name>
<evidence type="ECO:0000256" key="7">
    <source>
        <dbReference type="ARBA" id="ARBA00066411"/>
    </source>
</evidence>
<evidence type="ECO:0000256" key="1">
    <source>
        <dbReference type="ARBA" id="ARBA00009308"/>
    </source>
</evidence>
<keyword evidence="2" id="KW-0479">Metal-binding</keyword>
<sequence>MSFLIRQLFTISRFIRNNKSFRISAFNTNAVSGNVWKLGKLNHIAIAVPSLDEAIQFYKEILGAYVSEIVPIPEHGVSTVFINLGNTKLELLHPLGEKSPIESFLKKKPEGGMHHICIEVHNIKQAIISLSGKVRTLTKEPKIGAHNKLVIFLHPKDCGGVLIELEQE</sequence>
<evidence type="ECO:0000313" key="11">
    <source>
        <dbReference type="EMBL" id="KAI6660020.1"/>
    </source>
</evidence>
<evidence type="ECO:0000256" key="8">
    <source>
        <dbReference type="ARBA" id="ARBA00071337"/>
    </source>
</evidence>
<keyword evidence="4" id="KW-0170">Cobalt</keyword>
<dbReference type="InterPro" id="IPR051785">
    <property type="entry name" value="MMCE/EMCE_epimerase"/>
</dbReference>
<protein>
    <recommendedName>
        <fullName evidence="8">Methylmalonyl-CoA epimerase, mitochondrial</fullName>
        <ecNumber evidence="7">5.1.99.1</ecNumber>
    </recommendedName>
    <alternativeName>
        <fullName evidence="9">DL-methylmalonyl-CoA racemase</fullName>
    </alternativeName>
</protein>
<evidence type="ECO:0000256" key="4">
    <source>
        <dbReference type="ARBA" id="ARBA00023285"/>
    </source>
</evidence>
<keyword evidence="3" id="KW-0413">Isomerase</keyword>
<keyword evidence="12" id="KW-1185">Reference proteome</keyword>
<dbReference type="EMBL" id="JAKMXF010000044">
    <property type="protein sequence ID" value="KAI6660020.1"/>
    <property type="molecule type" value="Genomic_DNA"/>
</dbReference>
<organism evidence="11 12">
    <name type="scientific">Oopsacas minuta</name>
    <dbReference type="NCBI Taxonomy" id="111878"/>
    <lineage>
        <taxon>Eukaryota</taxon>
        <taxon>Metazoa</taxon>
        <taxon>Porifera</taxon>
        <taxon>Hexactinellida</taxon>
        <taxon>Hexasterophora</taxon>
        <taxon>Lyssacinosida</taxon>
        <taxon>Leucopsacidae</taxon>
        <taxon>Oopsacas</taxon>
    </lineage>
</organism>
<evidence type="ECO:0000256" key="5">
    <source>
        <dbReference type="ARBA" id="ARBA00050406"/>
    </source>
</evidence>
<evidence type="ECO:0000256" key="9">
    <source>
        <dbReference type="ARBA" id="ARBA00081771"/>
    </source>
</evidence>
<dbReference type="FunFam" id="3.10.180.10:FF:000003">
    <property type="entry name" value="Methylmalonyl-CoA epimerase, mitochondrial"/>
    <property type="match status" value="1"/>
</dbReference>
<dbReference type="CDD" id="cd07249">
    <property type="entry name" value="MMCE"/>
    <property type="match status" value="1"/>
</dbReference>
<dbReference type="Gene3D" id="3.10.180.10">
    <property type="entry name" value="2,3-Dihydroxybiphenyl 1,2-Dioxygenase, domain 1"/>
    <property type="match status" value="1"/>
</dbReference>
<accession>A0AAV7KGM1</accession>
<dbReference type="Proteomes" id="UP001165289">
    <property type="component" value="Unassembled WGS sequence"/>
</dbReference>
<dbReference type="NCBIfam" id="TIGR03081">
    <property type="entry name" value="metmalonyl_epim"/>
    <property type="match status" value="1"/>
</dbReference>
<comment type="catalytic activity">
    <reaction evidence="5">
        <text>(R)-methylmalonyl-CoA = (S)-methylmalonyl-CoA</text>
        <dbReference type="Rhea" id="RHEA:20553"/>
        <dbReference type="ChEBI" id="CHEBI:57326"/>
        <dbReference type="ChEBI" id="CHEBI:57327"/>
        <dbReference type="EC" id="5.1.99.1"/>
    </reaction>
    <physiologicalReaction direction="right-to-left" evidence="5">
        <dbReference type="Rhea" id="RHEA:20555"/>
    </physiologicalReaction>
</comment>
<dbReference type="GO" id="GO:0004493">
    <property type="term" value="F:methylmalonyl-CoA epimerase activity"/>
    <property type="evidence" value="ECO:0007669"/>
    <property type="project" value="UniProtKB-EC"/>
</dbReference>